<dbReference type="InterPro" id="IPR017560">
    <property type="entry name" value="Cyt_c_biogenesis_CcmI"/>
</dbReference>
<keyword evidence="2" id="KW-0472">Membrane</keyword>
<evidence type="ECO:0000256" key="1">
    <source>
        <dbReference type="ARBA" id="ARBA00022748"/>
    </source>
</evidence>
<sequence length="199" mass="20984">MSLLVAILLLSAGMALLVLLPLVRRAPAGEREAPLVLYRDQLAELDRDHAAGRLTDAARAAAKVELQRRLLQSDKAGACPVSWVPRKALAVPIVALVMAVPLGLYLSLGQPGQKDLPISARAEEIAPLKAAAAAIAEAREALSRDGSQPLAWLRLAGLLLQQEDTQEAVNLLAGARARFPTLAVFPSAQGEALMRAGQG</sequence>
<evidence type="ECO:0000313" key="3">
    <source>
        <dbReference type="EMBL" id="KJV10030.1"/>
    </source>
</evidence>
<dbReference type="OrthoDB" id="9815847at2"/>
<dbReference type="EMBL" id="LAJY01000168">
    <property type="protein sequence ID" value="KJV10030.1"/>
    <property type="molecule type" value="Genomic_DNA"/>
</dbReference>
<dbReference type="GO" id="GO:0017004">
    <property type="term" value="P:cytochrome complex assembly"/>
    <property type="evidence" value="ECO:0007669"/>
    <property type="project" value="UniProtKB-KW"/>
</dbReference>
<organism evidence="3 4">
    <name type="scientific">Elstera litoralis</name>
    <dbReference type="NCBI Taxonomy" id="552518"/>
    <lineage>
        <taxon>Bacteria</taxon>
        <taxon>Pseudomonadati</taxon>
        <taxon>Pseudomonadota</taxon>
        <taxon>Alphaproteobacteria</taxon>
        <taxon>Rhodospirillales</taxon>
        <taxon>Rhodospirillaceae</taxon>
        <taxon>Elstera</taxon>
    </lineage>
</organism>
<evidence type="ECO:0000313" key="4">
    <source>
        <dbReference type="Proteomes" id="UP000033774"/>
    </source>
</evidence>
<gene>
    <name evidence="3" type="ORF">VZ95_07705</name>
</gene>
<evidence type="ECO:0000256" key="2">
    <source>
        <dbReference type="SAM" id="Phobius"/>
    </source>
</evidence>
<dbReference type="Gene3D" id="1.25.40.10">
    <property type="entry name" value="Tetratricopeptide repeat domain"/>
    <property type="match status" value="1"/>
</dbReference>
<proteinExistence type="predicted"/>
<dbReference type="Proteomes" id="UP000033774">
    <property type="component" value="Unassembled WGS sequence"/>
</dbReference>
<dbReference type="InterPro" id="IPR011990">
    <property type="entry name" value="TPR-like_helical_dom_sf"/>
</dbReference>
<keyword evidence="4" id="KW-1185">Reference proteome</keyword>
<dbReference type="SUPFAM" id="SSF48452">
    <property type="entry name" value="TPR-like"/>
    <property type="match status" value="1"/>
</dbReference>
<keyword evidence="2" id="KW-1133">Transmembrane helix</keyword>
<evidence type="ECO:0008006" key="5">
    <source>
        <dbReference type="Google" id="ProtNLM"/>
    </source>
</evidence>
<name>A0A0F3ITG7_9PROT</name>
<reference evidence="3 4" key="1">
    <citation type="submission" date="2015-03" db="EMBL/GenBank/DDBJ databases">
        <title>Draft genome sequence of Elstera litoralis.</title>
        <authorList>
            <person name="Rahalkar M.C."/>
            <person name="Dhakephalkar P.K."/>
            <person name="Pore S.D."/>
            <person name="Arora P."/>
            <person name="Kapse N.G."/>
            <person name="Pandit P.S."/>
        </authorList>
    </citation>
    <scope>NUCLEOTIDE SEQUENCE [LARGE SCALE GENOMIC DNA]</scope>
    <source>
        <strain evidence="3 4">Dia-1</strain>
    </source>
</reference>
<comment type="caution">
    <text evidence="3">The sequence shown here is derived from an EMBL/GenBank/DDBJ whole genome shotgun (WGS) entry which is preliminary data.</text>
</comment>
<accession>A0A0F3ITG7</accession>
<keyword evidence="1" id="KW-0201">Cytochrome c-type biogenesis</keyword>
<dbReference type="AlphaFoldDB" id="A0A0F3ITG7"/>
<dbReference type="NCBIfam" id="TIGR03142">
    <property type="entry name" value="cytochro_ccmI"/>
    <property type="match status" value="1"/>
</dbReference>
<protein>
    <recommendedName>
        <fullName evidence="5">C-type cytochrome biogenesis protein CcmI</fullName>
    </recommendedName>
</protein>
<feature type="transmembrane region" description="Helical" evidence="2">
    <location>
        <begin position="89"/>
        <end position="108"/>
    </location>
</feature>
<keyword evidence="2" id="KW-0812">Transmembrane</keyword>
<dbReference type="RefSeq" id="WP_045775336.1">
    <property type="nucleotide sequence ID" value="NZ_LAJY01000168.1"/>
</dbReference>